<evidence type="ECO:0000313" key="3">
    <source>
        <dbReference type="EMBL" id="CAI9768169.1"/>
    </source>
</evidence>
<protein>
    <recommendedName>
        <fullName evidence="2">tRNA synthetases class I (E and Q) anti-codon binding domain-containing protein</fullName>
    </recommendedName>
</protein>
<dbReference type="Gene3D" id="2.40.240.10">
    <property type="entry name" value="Ribosomal Protein L25, Chain P"/>
    <property type="match status" value="1"/>
</dbReference>
<dbReference type="InterPro" id="IPR020056">
    <property type="entry name" value="Rbsml_bL25/Gln-tRNA_synth_N"/>
</dbReference>
<evidence type="ECO:0000259" key="2">
    <source>
        <dbReference type="Pfam" id="PF20974"/>
    </source>
</evidence>
<dbReference type="SUPFAM" id="SSF50715">
    <property type="entry name" value="Ribosomal protein L25-like"/>
    <property type="match status" value="1"/>
</dbReference>
<dbReference type="PANTHER" id="PTHR47125:SF2">
    <property type="entry name" value="ADENINE NUCLEOTIDE ALPHA HYDROLASES-LIKE SUPERFAMILY PROTEIN"/>
    <property type="match status" value="1"/>
</dbReference>
<dbReference type="InterPro" id="IPR049437">
    <property type="entry name" value="tRNA-synt_1c_C2"/>
</dbReference>
<dbReference type="EMBL" id="OU503044">
    <property type="protein sequence ID" value="CAI9768169.1"/>
    <property type="molecule type" value="Genomic_DNA"/>
</dbReference>
<dbReference type="AlphaFoldDB" id="A0AAD1ZF87"/>
<keyword evidence="4" id="KW-1185">Reference proteome</keyword>
<reference evidence="3" key="1">
    <citation type="submission" date="2023-05" db="EMBL/GenBank/DDBJ databases">
        <authorList>
            <person name="Huff M."/>
        </authorList>
    </citation>
    <scope>NUCLEOTIDE SEQUENCE</scope>
</reference>
<dbReference type="PANTHER" id="PTHR47125">
    <property type="entry name" value="ADENINE NUCLEOTIDE ALPHA HYDROLASES-LIKE SUPERFAMILY PROTEIN"/>
    <property type="match status" value="1"/>
</dbReference>
<proteinExistence type="predicted"/>
<dbReference type="GO" id="GO:0006412">
    <property type="term" value="P:translation"/>
    <property type="evidence" value="ECO:0007669"/>
    <property type="project" value="UniProtKB-KW"/>
</dbReference>
<sequence length="191" mass="21755">MEKGGPIVSEYVLKKQKTSEEWALVKKQELESAKKKKAEQRKLIYNKATQRIMSNSYNSFKEATKKNALGVDPLKVEVRLFDKLFIFENLAKLDDWLGDLNPESKVVISEAYVVPLLRDATVEVEALMIQCPKLGTVMSQVKKFKVSVLVLGHNKPSPLFNCLCLKSSMEEFVEHAFGDDILCLYFFQKSS</sequence>
<evidence type="ECO:0000313" key="4">
    <source>
        <dbReference type="Proteomes" id="UP000834106"/>
    </source>
</evidence>
<dbReference type="Proteomes" id="UP000834106">
    <property type="component" value="Chromosome 9"/>
</dbReference>
<accession>A0AAD1ZF87</accession>
<dbReference type="InterPro" id="IPR011035">
    <property type="entry name" value="Ribosomal_bL25/Gln-tRNA_synth"/>
</dbReference>
<feature type="domain" description="tRNA synthetases class I (E and Q) anti-codon binding" evidence="2">
    <location>
        <begin position="72"/>
        <end position="122"/>
    </location>
</feature>
<organism evidence="3 4">
    <name type="scientific">Fraxinus pennsylvanica</name>
    <dbReference type="NCBI Taxonomy" id="56036"/>
    <lineage>
        <taxon>Eukaryota</taxon>
        <taxon>Viridiplantae</taxon>
        <taxon>Streptophyta</taxon>
        <taxon>Embryophyta</taxon>
        <taxon>Tracheophyta</taxon>
        <taxon>Spermatophyta</taxon>
        <taxon>Magnoliopsida</taxon>
        <taxon>eudicotyledons</taxon>
        <taxon>Gunneridae</taxon>
        <taxon>Pentapetalae</taxon>
        <taxon>asterids</taxon>
        <taxon>lamiids</taxon>
        <taxon>Lamiales</taxon>
        <taxon>Oleaceae</taxon>
        <taxon>Oleeae</taxon>
        <taxon>Fraxinus</taxon>
    </lineage>
</organism>
<keyword evidence="1" id="KW-0648">Protein biosynthesis</keyword>
<dbReference type="Pfam" id="PF20974">
    <property type="entry name" value="tRNA-synt_1c_C2"/>
    <property type="match status" value="1"/>
</dbReference>
<gene>
    <name evidence="3" type="ORF">FPE_LOCUS15599</name>
</gene>
<name>A0AAD1ZF87_9LAMI</name>
<evidence type="ECO:0000256" key="1">
    <source>
        <dbReference type="ARBA" id="ARBA00022917"/>
    </source>
</evidence>